<reference evidence="4 5" key="1">
    <citation type="submission" date="2017-05" db="EMBL/GenBank/DDBJ databases">
        <title>Genomic insights into alkan degradation activity of Oleiphilus messinensis.</title>
        <authorList>
            <person name="Kozyavkin S.A."/>
            <person name="Slesarev A.I."/>
            <person name="Golyshin P.N."/>
            <person name="Korzhenkov A."/>
            <person name="Golyshina O.N."/>
            <person name="Toshchakov S.V."/>
        </authorList>
    </citation>
    <scope>NUCLEOTIDE SEQUENCE [LARGE SCALE GENOMIC DNA]</scope>
    <source>
        <strain evidence="4 5">ME102</strain>
    </source>
</reference>
<keyword evidence="5" id="KW-1185">Reference proteome</keyword>
<dbReference type="InterPro" id="IPR006143">
    <property type="entry name" value="RND_pump_MFP"/>
</dbReference>
<proteinExistence type="inferred from homology"/>
<dbReference type="Proteomes" id="UP000196027">
    <property type="component" value="Chromosome"/>
</dbReference>
<dbReference type="GO" id="GO:0015562">
    <property type="term" value="F:efflux transmembrane transporter activity"/>
    <property type="evidence" value="ECO:0007669"/>
    <property type="project" value="TreeGrafter"/>
</dbReference>
<name>A0A1Y0I8P2_9GAMM</name>
<dbReference type="Pfam" id="PF25954">
    <property type="entry name" value="Beta-barrel_RND_2"/>
    <property type="match status" value="1"/>
</dbReference>
<evidence type="ECO:0000259" key="2">
    <source>
        <dbReference type="Pfam" id="PF25876"/>
    </source>
</evidence>
<dbReference type="OrthoDB" id="9800613at2"/>
<dbReference type="KEGG" id="ome:OLMES_2810"/>
<feature type="domain" description="CusB-like beta-barrel" evidence="3">
    <location>
        <begin position="202"/>
        <end position="277"/>
    </location>
</feature>
<dbReference type="InterPro" id="IPR058792">
    <property type="entry name" value="Beta-barrel_RND_2"/>
</dbReference>
<evidence type="ECO:0000259" key="3">
    <source>
        <dbReference type="Pfam" id="PF25954"/>
    </source>
</evidence>
<dbReference type="InterPro" id="IPR058624">
    <property type="entry name" value="MdtA-like_HH"/>
</dbReference>
<dbReference type="NCBIfam" id="TIGR01730">
    <property type="entry name" value="RND_mfp"/>
    <property type="match status" value="1"/>
</dbReference>
<dbReference type="GO" id="GO:1990281">
    <property type="term" value="C:efflux pump complex"/>
    <property type="evidence" value="ECO:0007669"/>
    <property type="project" value="TreeGrafter"/>
</dbReference>
<gene>
    <name evidence="4" type="ORF">OLMES_2810</name>
</gene>
<dbReference type="EMBL" id="CP021425">
    <property type="protein sequence ID" value="ARU56858.1"/>
    <property type="molecule type" value="Genomic_DNA"/>
</dbReference>
<dbReference type="Gene3D" id="2.40.420.20">
    <property type="match status" value="1"/>
</dbReference>
<protein>
    <submittedName>
        <fullName evidence="4">RND superfamily HAE1 family efflux transporter membrane fusion subunit</fullName>
    </submittedName>
</protein>
<evidence type="ECO:0000313" key="5">
    <source>
        <dbReference type="Proteomes" id="UP000196027"/>
    </source>
</evidence>
<dbReference type="Gene3D" id="2.40.50.100">
    <property type="match status" value="1"/>
</dbReference>
<dbReference type="SUPFAM" id="SSF111369">
    <property type="entry name" value="HlyD-like secretion proteins"/>
    <property type="match status" value="1"/>
</dbReference>
<comment type="similarity">
    <text evidence="1">Belongs to the membrane fusion protein (MFP) (TC 8.A.1) family.</text>
</comment>
<dbReference type="Gene3D" id="1.10.287.470">
    <property type="entry name" value="Helix hairpin bin"/>
    <property type="match status" value="1"/>
</dbReference>
<dbReference type="FunFam" id="2.40.30.170:FF:000010">
    <property type="entry name" value="Efflux RND transporter periplasmic adaptor subunit"/>
    <property type="match status" value="1"/>
</dbReference>
<evidence type="ECO:0000313" key="4">
    <source>
        <dbReference type="EMBL" id="ARU56858.1"/>
    </source>
</evidence>
<evidence type="ECO:0000256" key="1">
    <source>
        <dbReference type="ARBA" id="ARBA00009477"/>
    </source>
</evidence>
<dbReference type="PANTHER" id="PTHR30469">
    <property type="entry name" value="MULTIDRUG RESISTANCE PROTEIN MDTA"/>
    <property type="match status" value="1"/>
</dbReference>
<organism evidence="4 5">
    <name type="scientific">Oleiphilus messinensis</name>
    <dbReference type="NCBI Taxonomy" id="141451"/>
    <lineage>
        <taxon>Bacteria</taxon>
        <taxon>Pseudomonadati</taxon>
        <taxon>Pseudomonadota</taxon>
        <taxon>Gammaproteobacteria</taxon>
        <taxon>Oceanospirillales</taxon>
        <taxon>Oleiphilaceae</taxon>
        <taxon>Oleiphilus</taxon>
    </lineage>
</organism>
<dbReference type="Pfam" id="PF25876">
    <property type="entry name" value="HH_MFP_RND"/>
    <property type="match status" value="1"/>
</dbReference>
<dbReference type="PANTHER" id="PTHR30469:SF11">
    <property type="entry name" value="BLL4320 PROTEIN"/>
    <property type="match status" value="1"/>
</dbReference>
<dbReference type="Gene3D" id="2.40.30.170">
    <property type="match status" value="1"/>
</dbReference>
<feature type="domain" description="Multidrug resistance protein MdtA-like alpha-helical hairpin" evidence="2">
    <location>
        <begin position="108"/>
        <end position="165"/>
    </location>
</feature>
<accession>A0A1Y0I8P2</accession>
<dbReference type="RefSeq" id="WP_087461812.1">
    <property type="nucleotide sequence ID" value="NZ_CP021425.1"/>
</dbReference>
<dbReference type="AlphaFoldDB" id="A0A1Y0I8P2"/>
<sequence length="375" mass="40473">MLKKILWSIVGLLVVIPLVAAIVGTKMDQFDSMAKAGAAFTMPPEKVNAYTVSEHSWQPKIKAVGSVSAVQGTTIRAETDGVIDSVLFEAGRSVSKGDVLVTLESSVEKAQLYEAQVAAKWAKIAFDRAKELSKTRNISQAEMDTAETNVNQTDAKVRYYDAVIAKKTIRAPFSGELGIRKVSTGQFLEKGSEVVSLQALKTVYVEFALPQQWIGALENGLPVEVQSDAYPGKSFTGKVTALNANIDPVTRTIHVQATLENSKKELRPGMFVNASIALNLQSKSLMVPATSVHHTAFGSSLFVIVKSEDSDALVLKQQPVRLGARHGDFVIVEDGLTEGDQVVSTGVFKLRPGMSVIIDNSLAPEFKINPTPKNT</sequence>